<keyword evidence="3" id="KW-1185">Reference proteome</keyword>
<dbReference type="RefSeq" id="XP_035348280.1">
    <property type="nucleotide sequence ID" value="XM_035492387.1"/>
</dbReference>
<proteinExistence type="predicted"/>
<evidence type="ECO:0000313" key="3">
    <source>
        <dbReference type="Proteomes" id="UP000509510"/>
    </source>
</evidence>
<gene>
    <name evidence="2" type="ORF">TRUGW13939_09262</name>
</gene>
<evidence type="ECO:0000313" key="2">
    <source>
        <dbReference type="EMBL" id="QKX62106.1"/>
    </source>
</evidence>
<dbReference type="Proteomes" id="UP000509510">
    <property type="component" value="Chromosome V"/>
</dbReference>
<accession>A0A7H8R7C6</accession>
<sequence>MGSSSYDRDKVVSSVSNLYKLLTKLPYVDPEALVYPPTVENKNGWTGINETELRKRGKTDRIVDLLRHLPYLRQPKGNNEADNHTAGDHKWMISPGTVTIAYCDGDVYDEKMDQIQPTPDHCIWLTDLAGGDDGTALLLDSHIGTITEYSKLGQNIVISPSDYQELPLEDRWMAHTTIDVVEFFHMWERKYDILDWMAVYHEKGKAGTALWYCDMNTNLYEDSAESDDDSYVPDSEEDYSSSDDNEYEWDSEYESETEYNISDGEDSSEYQGSKGDLQWFKSHAQQEDSSMLREQTSAVFGIHVMSGWPANFDREMCQKQLAEYVDRTENLAR</sequence>
<evidence type="ECO:0000256" key="1">
    <source>
        <dbReference type="SAM" id="MobiDB-lite"/>
    </source>
</evidence>
<dbReference type="OrthoDB" id="4226526at2759"/>
<organism evidence="2 3">
    <name type="scientific">Talaromyces rugulosus</name>
    <name type="common">Penicillium rugulosum</name>
    <dbReference type="NCBI Taxonomy" id="121627"/>
    <lineage>
        <taxon>Eukaryota</taxon>
        <taxon>Fungi</taxon>
        <taxon>Dikarya</taxon>
        <taxon>Ascomycota</taxon>
        <taxon>Pezizomycotina</taxon>
        <taxon>Eurotiomycetes</taxon>
        <taxon>Eurotiomycetidae</taxon>
        <taxon>Eurotiales</taxon>
        <taxon>Trichocomaceae</taxon>
        <taxon>Talaromyces</taxon>
        <taxon>Talaromyces sect. Islandici</taxon>
    </lineage>
</organism>
<protein>
    <submittedName>
        <fullName evidence="2">Uncharacterized protein</fullName>
    </submittedName>
</protein>
<feature type="region of interest" description="Disordered" evidence="1">
    <location>
        <begin position="223"/>
        <end position="248"/>
    </location>
</feature>
<dbReference type="EMBL" id="CP055902">
    <property type="protein sequence ID" value="QKX62106.1"/>
    <property type="molecule type" value="Genomic_DNA"/>
</dbReference>
<reference evidence="3" key="1">
    <citation type="submission" date="2020-06" db="EMBL/GenBank/DDBJ databases">
        <title>A chromosome-scale genome assembly of Talaromyces rugulosus W13939.</title>
        <authorList>
            <person name="Wang B."/>
            <person name="Guo L."/>
            <person name="Ye K."/>
            <person name="Wang L."/>
        </authorList>
    </citation>
    <scope>NUCLEOTIDE SEQUENCE [LARGE SCALE GENOMIC DNA]</scope>
    <source>
        <strain evidence="3">W13939</strain>
    </source>
</reference>
<dbReference type="KEGG" id="trg:TRUGW13939_09262"/>
<dbReference type="GeneID" id="55996746"/>
<name>A0A7H8R7C6_TALRU</name>
<dbReference type="AlphaFoldDB" id="A0A7H8R7C6"/>